<dbReference type="GeneTree" id="ENSGT00390000018035"/>
<reference evidence="1" key="2">
    <citation type="submission" date="2025-09" db="UniProtKB">
        <authorList>
            <consortium name="Ensembl"/>
        </authorList>
    </citation>
    <scope>IDENTIFICATION</scope>
</reference>
<organism evidence="1 2">
    <name type="scientific">Denticeps clupeoides</name>
    <name type="common">denticle herring</name>
    <dbReference type="NCBI Taxonomy" id="299321"/>
    <lineage>
        <taxon>Eukaryota</taxon>
        <taxon>Metazoa</taxon>
        <taxon>Chordata</taxon>
        <taxon>Craniata</taxon>
        <taxon>Vertebrata</taxon>
        <taxon>Euteleostomi</taxon>
        <taxon>Actinopterygii</taxon>
        <taxon>Neopterygii</taxon>
        <taxon>Teleostei</taxon>
        <taxon>Clupei</taxon>
        <taxon>Clupeiformes</taxon>
        <taxon>Denticipitoidei</taxon>
        <taxon>Denticipitidae</taxon>
        <taxon>Denticeps</taxon>
    </lineage>
</organism>
<reference evidence="1" key="1">
    <citation type="submission" date="2025-08" db="UniProtKB">
        <authorList>
            <consortium name="Ensembl"/>
        </authorList>
    </citation>
    <scope>IDENTIFICATION</scope>
</reference>
<protein>
    <submittedName>
        <fullName evidence="1">Uncharacterized protein</fullName>
    </submittedName>
</protein>
<sequence length="369" mass="43265">MPQPVVSVFRLICFITYIYISQWPIFVAGADLQGSDSGLEYCEDVTKIVRNNYYSSGIRQCTSSCHMGSSDYYWCKTRGDWEYCSTDNGYDYKYIPCKNNHPCGRHGYSYYWCYNTAGTWGYCGFTRPKEMIYYSSTYHEECLDDCHYDMEVDYYWCTTEQGWDYCSPQQGVTYKDEQCLNDCSENGEKYKWCKTRGASWNYCGTVEPAECLYVSSTRRKRQSGNPGSQIPIHEFPDGENRQIVLYAEQDNNNCILNGRRWSNDVDDCVNRWHSWHLVTQARSNLIQTRYLRIDMQGMAGGFHNFQIQLNCRRNSGQSTTIAQVLIPQNQNIREELIRFAFRESFQRSQRVRVVVRENVNPSIFNNRNG</sequence>
<accession>A0AAY4DBX8</accession>
<name>A0AAY4DBX8_9TELE</name>
<dbReference type="AlphaFoldDB" id="A0AAY4DBX8"/>
<dbReference type="Proteomes" id="UP000694580">
    <property type="component" value="Unplaced"/>
</dbReference>
<dbReference type="InterPro" id="IPR053358">
    <property type="entry name" value="Diff-assoc_signaling"/>
</dbReference>
<dbReference type="PANTHER" id="PTHR34261">
    <property type="entry name" value="APC REGULATOR OF WNT-SIGNALING PATHWAY-RELATED"/>
    <property type="match status" value="1"/>
</dbReference>
<evidence type="ECO:0000313" key="1">
    <source>
        <dbReference type="Ensembl" id="ENSDCDP00010041706.1"/>
    </source>
</evidence>
<proteinExistence type="predicted"/>
<dbReference type="Ensembl" id="ENSDCDT00010051692.1">
    <property type="protein sequence ID" value="ENSDCDP00010041706.1"/>
    <property type="gene ID" value="ENSDCDG00010026386.1"/>
</dbReference>
<dbReference type="PANTHER" id="PTHR34261:SF1">
    <property type="entry name" value="TUBULIN POLYMERIZATION-PROMOTING PROTEIN"/>
    <property type="match status" value="1"/>
</dbReference>
<keyword evidence="2" id="KW-1185">Reference proteome</keyword>
<evidence type="ECO:0000313" key="2">
    <source>
        <dbReference type="Proteomes" id="UP000694580"/>
    </source>
</evidence>